<feature type="transmembrane region" description="Helical" evidence="1">
    <location>
        <begin position="12"/>
        <end position="31"/>
    </location>
</feature>
<sequence length="70" mass="7883">MTDEQKDDLSLVLAASLTLLALIIGFSFSMATNRYDQRKNFVEAKANAMGTEYCVPAFYHRQMPQGCGRF</sequence>
<evidence type="ECO:0000256" key="1">
    <source>
        <dbReference type="SAM" id="Phobius"/>
    </source>
</evidence>
<accession>A0A5S4W1V9</accession>
<dbReference type="AlphaFoldDB" id="A0A5S4W1V9"/>
<protein>
    <submittedName>
        <fullName evidence="2">Uncharacterized protein</fullName>
    </submittedName>
</protein>
<dbReference type="OrthoDB" id="272864at2"/>
<keyword evidence="1" id="KW-0472">Membrane</keyword>
<gene>
    <name evidence="2" type="ORF">FXB38_35830</name>
</gene>
<dbReference type="EMBL" id="VSSR01000073">
    <property type="protein sequence ID" value="TYL73999.1"/>
    <property type="molecule type" value="Genomic_DNA"/>
</dbReference>
<name>A0A5S4W1V9_9BRAD</name>
<keyword evidence="3" id="KW-1185">Reference proteome</keyword>
<keyword evidence="1" id="KW-0812">Transmembrane</keyword>
<evidence type="ECO:0000313" key="3">
    <source>
        <dbReference type="Proteomes" id="UP000324853"/>
    </source>
</evidence>
<organism evidence="2 3">
    <name type="scientific">Bradyrhizobium cytisi</name>
    <dbReference type="NCBI Taxonomy" id="515489"/>
    <lineage>
        <taxon>Bacteria</taxon>
        <taxon>Pseudomonadati</taxon>
        <taxon>Pseudomonadota</taxon>
        <taxon>Alphaproteobacteria</taxon>
        <taxon>Hyphomicrobiales</taxon>
        <taxon>Nitrobacteraceae</taxon>
        <taxon>Bradyrhizobium</taxon>
    </lineage>
</organism>
<keyword evidence="1" id="KW-1133">Transmembrane helix</keyword>
<proteinExistence type="predicted"/>
<dbReference type="Proteomes" id="UP000324853">
    <property type="component" value="Unassembled WGS sequence"/>
</dbReference>
<reference evidence="2 3" key="1">
    <citation type="submission" date="2019-08" db="EMBL/GenBank/DDBJ databases">
        <title>Bradyrhizobium hipponensis sp. nov., a rhizobium isolated from a Lupinus angustifolius root nodule in Tunisia.</title>
        <authorList>
            <person name="Off K."/>
            <person name="Rejili M."/>
            <person name="Mars M."/>
            <person name="Brachmann A."/>
            <person name="Marin M."/>
        </authorList>
    </citation>
    <scope>NUCLEOTIDE SEQUENCE [LARGE SCALE GENOMIC DNA]</scope>
    <source>
        <strain evidence="2 3">CTAW11</strain>
    </source>
</reference>
<evidence type="ECO:0000313" key="2">
    <source>
        <dbReference type="EMBL" id="TYL73999.1"/>
    </source>
</evidence>
<comment type="caution">
    <text evidence="2">The sequence shown here is derived from an EMBL/GenBank/DDBJ whole genome shotgun (WGS) entry which is preliminary data.</text>
</comment>